<dbReference type="InterPro" id="IPR036047">
    <property type="entry name" value="F-box-like_dom_sf"/>
</dbReference>
<evidence type="ECO:0000259" key="2">
    <source>
        <dbReference type="Pfam" id="PF12937"/>
    </source>
</evidence>
<dbReference type="EMBL" id="NHYD01001552">
    <property type="protein sequence ID" value="PPQ90697.1"/>
    <property type="molecule type" value="Genomic_DNA"/>
</dbReference>
<dbReference type="SUPFAM" id="SSF52047">
    <property type="entry name" value="RNI-like"/>
    <property type="match status" value="1"/>
</dbReference>
<organism evidence="3 4">
    <name type="scientific">Psilocybe cyanescens</name>
    <dbReference type="NCBI Taxonomy" id="93625"/>
    <lineage>
        <taxon>Eukaryota</taxon>
        <taxon>Fungi</taxon>
        <taxon>Dikarya</taxon>
        <taxon>Basidiomycota</taxon>
        <taxon>Agaricomycotina</taxon>
        <taxon>Agaricomycetes</taxon>
        <taxon>Agaricomycetidae</taxon>
        <taxon>Agaricales</taxon>
        <taxon>Agaricineae</taxon>
        <taxon>Strophariaceae</taxon>
        <taxon>Psilocybe</taxon>
    </lineage>
</organism>
<dbReference type="OrthoDB" id="3027018at2759"/>
<comment type="caution">
    <text evidence="3">The sequence shown here is derived from an EMBL/GenBank/DDBJ whole genome shotgun (WGS) entry which is preliminary data.</text>
</comment>
<dbReference type="InterPro" id="IPR001810">
    <property type="entry name" value="F-box_dom"/>
</dbReference>
<proteinExistence type="predicted"/>
<dbReference type="Pfam" id="PF12937">
    <property type="entry name" value="F-box-like"/>
    <property type="match status" value="1"/>
</dbReference>
<gene>
    <name evidence="3" type="ORF">CVT25_005005</name>
</gene>
<dbReference type="AlphaFoldDB" id="A0A409XIV9"/>
<accession>A0A409XIV9</accession>
<evidence type="ECO:0000313" key="4">
    <source>
        <dbReference type="Proteomes" id="UP000283269"/>
    </source>
</evidence>
<protein>
    <recommendedName>
        <fullName evidence="2">F-box domain-containing protein</fullName>
    </recommendedName>
</protein>
<feature type="domain" description="F-box" evidence="2">
    <location>
        <begin position="70"/>
        <end position="121"/>
    </location>
</feature>
<dbReference type="InterPro" id="IPR032675">
    <property type="entry name" value="LRR_dom_sf"/>
</dbReference>
<keyword evidence="1" id="KW-0175">Coiled coil</keyword>
<dbReference type="PANTHER" id="PTHR38926">
    <property type="entry name" value="F-BOX DOMAIN CONTAINING PROTEIN, EXPRESSED"/>
    <property type="match status" value="1"/>
</dbReference>
<name>A0A409XIV9_PSICY</name>
<keyword evidence="4" id="KW-1185">Reference proteome</keyword>
<sequence length="699" mass="78830">METSRRTRSSIDAELGQLEAQLKNLVQRETDFQKVIDYTQQMKDALTVERKATEKQRAELEAQKEPINWLPVEMLIQVFSTFADLDFENVNYRPSVIVSHVCTKWRGIALSTSHLWRRIVLEGFNRRSPAQVYLERSAQAPLELDYTTLPHTSTTEECYQVVKLVELCWPHFIRVETLSIQCKAPIALVHFIPSIKDHVNKFPQLRHLVIAITAQNPSFIEAPTLLDVERPTHANDFSQGVFVPSNSCLYRLKLEQFPLFNFPASLIANLVSLELVYSPRRLYSTNSHYYLKMSSLCRFLALTPHLEELILANTVPYFDVYLPSEIPEDGTGQNMIEMLPVTLFHLKTIDWTFPYSGDIHRLLSMINAPGLERLDLWVEDPPKRIDTDYVRGYTHTSSPYTYTRGIVNYPSLRDLSLQCAGEDTTVVSLRKFAFPGLEKVAFTNIDTAARRPGGYMPALPVFPRLESIFRDPRLPNLTHLTLSHFQISTESGRVEALLGYIPMLTSLSLDACPGAVKLLDGLHEQLIGTSNKIQHTRRRGLRGVKVCPRLEALSFWGCQDVDFATLLAVVNSRNRNTNGFAEETVHKVESATSNGAIQHLVTRGLRDENGGAGHRTETAQMGRKIKPLRKLRRDASELSGASSLVGAVATASTATAMHEAFRPANIIYLRVTNCKLINEEEALRFKGLGVVDVIWAGSD</sequence>
<feature type="coiled-coil region" evidence="1">
    <location>
        <begin position="8"/>
        <end position="63"/>
    </location>
</feature>
<dbReference type="SUPFAM" id="SSF81383">
    <property type="entry name" value="F-box domain"/>
    <property type="match status" value="1"/>
</dbReference>
<evidence type="ECO:0000256" key="1">
    <source>
        <dbReference type="SAM" id="Coils"/>
    </source>
</evidence>
<reference evidence="3 4" key="1">
    <citation type="journal article" date="2018" name="Evol. Lett.">
        <title>Horizontal gene cluster transfer increased hallucinogenic mushroom diversity.</title>
        <authorList>
            <person name="Reynolds H.T."/>
            <person name="Vijayakumar V."/>
            <person name="Gluck-Thaler E."/>
            <person name="Korotkin H.B."/>
            <person name="Matheny P.B."/>
            <person name="Slot J.C."/>
        </authorList>
    </citation>
    <scope>NUCLEOTIDE SEQUENCE [LARGE SCALE GENOMIC DNA]</scope>
    <source>
        <strain evidence="3 4">2631</strain>
    </source>
</reference>
<evidence type="ECO:0000313" key="3">
    <source>
        <dbReference type="EMBL" id="PPQ90697.1"/>
    </source>
</evidence>
<dbReference type="Gene3D" id="3.80.10.10">
    <property type="entry name" value="Ribonuclease Inhibitor"/>
    <property type="match status" value="1"/>
</dbReference>
<dbReference type="Proteomes" id="UP000283269">
    <property type="component" value="Unassembled WGS sequence"/>
</dbReference>
<dbReference type="InParanoid" id="A0A409XIV9"/>
<dbReference type="STRING" id="93625.A0A409XIV9"/>
<dbReference type="PANTHER" id="PTHR38926:SF5">
    <property type="entry name" value="F-BOX AND LEUCINE-RICH REPEAT PROTEIN 6"/>
    <property type="match status" value="1"/>
</dbReference>
<dbReference type="Gene3D" id="1.20.1280.50">
    <property type="match status" value="1"/>
</dbReference>